<keyword evidence="2" id="KW-1185">Reference proteome</keyword>
<sequence length="492" mass="56069">MTPDEKFKHYAMIYYQEHGDLYVKMDTVIDGYRLGRKISGYRVAKKGREGRALSDEMEQWLNAHGMVWDAAGRTGHVRAVVCMEEPGRIFASIMEASRWAGVKSGNICCCIHGLQHSAGVHPVTGEVLHWIAADQWEAMSKKEQEERLNQLEDGVSYPNKFGAAFFAQLAVQGQIADFRREVAAADLFPVKINRSYDFGLSLSDPDRVDLLVEFHGGQHLKEDKRDFSKKFGRSKQEEIDNDRLKRKLAYRYGFSTQTYLTVNCRESRMGHMVEMISKSPLGARFDLKRIDWEKCERQALDSYVKQVCALYAQGYPLTRIAEQMKLGKCTVPRYLKRGAAAGISDYQPVRHEQVRIICVETGQVFPSMAEAARFCNISSGNLGQILNTPKAAGKDPHTGRLLHWQDYEIWLKMSAREKEEIRQKITAFCMQRPIICLEEPGRIFESTVKAAAWCGGDPSCISKCLRKIYEHTGKHPVTKEPLHWSYYGFGKT</sequence>
<comment type="caution">
    <text evidence="1">The sequence shown here is derived from an EMBL/GenBank/DDBJ whole genome shotgun (WGS) entry which is preliminary data.</text>
</comment>
<reference evidence="1 2" key="1">
    <citation type="submission" date="2021-06" db="EMBL/GenBank/DDBJ databases">
        <title>Description of novel taxa of the family Lachnospiraceae.</title>
        <authorList>
            <person name="Chaplin A.V."/>
            <person name="Sokolova S.R."/>
            <person name="Pikina A.P."/>
            <person name="Korzhanova M."/>
            <person name="Belova V."/>
            <person name="Korostin D."/>
            <person name="Efimov B.A."/>
        </authorList>
    </citation>
    <scope>NUCLEOTIDE SEQUENCE [LARGE SCALE GENOMIC DNA]</scope>
    <source>
        <strain evidence="1 2">ASD4241</strain>
    </source>
</reference>
<evidence type="ECO:0000313" key="2">
    <source>
        <dbReference type="Proteomes" id="UP001314681"/>
    </source>
</evidence>
<organism evidence="1 2">
    <name type="scientific">Diplocloster modestus</name>
    <dbReference type="NCBI Taxonomy" id="2850322"/>
    <lineage>
        <taxon>Bacteria</taxon>
        <taxon>Bacillati</taxon>
        <taxon>Bacillota</taxon>
        <taxon>Clostridia</taxon>
        <taxon>Lachnospirales</taxon>
        <taxon>Lachnospiraceae</taxon>
        <taxon>Diplocloster</taxon>
    </lineage>
</organism>
<protein>
    <submittedName>
        <fullName evidence="1">Uncharacterized protein</fullName>
    </submittedName>
</protein>
<dbReference type="EMBL" id="JAHQCX010000014">
    <property type="protein sequence ID" value="MBU9727848.1"/>
    <property type="molecule type" value="Genomic_DNA"/>
</dbReference>
<name>A0ABS6KBF4_9FIRM</name>
<proteinExistence type="predicted"/>
<accession>A0ABS6KBF4</accession>
<evidence type="ECO:0000313" key="1">
    <source>
        <dbReference type="EMBL" id="MBU9727848.1"/>
    </source>
</evidence>
<dbReference type="Proteomes" id="UP001314681">
    <property type="component" value="Unassembled WGS sequence"/>
</dbReference>
<dbReference type="RefSeq" id="WP_238727168.1">
    <property type="nucleotide sequence ID" value="NZ_JAHQCX010000014.1"/>
</dbReference>
<gene>
    <name evidence="1" type="ORF">KTH90_17700</name>
</gene>